<sequence>MMSSSTTSKLHLGGLFLLVLTFTATAQVGFKCGSSSTKSRCQALVGYVSRNATTLSNITTLFGLKDLHSLLGANSLPLNTTANRAVAANQTIKIPITCSCINGTGTSDRGPIYKVKAGDGLDHIARNIFSLLVTYQQIAAANEIPDPDVIEIGQTLRIPLPCSCDAVEGAQVVHYGHVVAPESSVEMIAGEFGTTPETLLKLNGLANPKALKAESVLDVPLRACTSRVSNTSPDYPLLVSNGTYTFTANNCVQCKCDSSKNNGTLQCEPSPPEIKVHTWSQCPSMQCGGSHNLTLGKSSSSSSSSSSNSCDVTTCAYTGYTATAISTVLANESTCPVGTPQASSPPSDATKISLQQSKFLWLLNLALILCALLW</sequence>
<evidence type="ECO:0000259" key="2">
    <source>
        <dbReference type="PROSITE" id="PS51782"/>
    </source>
</evidence>
<feature type="domain" description="LysM" evidence="2">
    <location>
        <begin position="175"/>
        <end position="219"/>
    </location>
</feature>
<keyword evidence="4" id="KW-1185">Reference proteome</keyword>
<dbReference type="SUPFAM" id="SSF54106">
    <property type="entry name" value="LysM domain"/>
    <property type="match status" value="1"/>
</dbReference>
<dbReference type="FunCoup" id="A0A200QNH9">
    <property type="interactions" value="839"/>
</dbReference>
<dbReference type="Pfam" id="PF01476">
    <property type="entry name" value="LysM"/>
    <property type="match status" value="2"/>
</dbReference>
<feature type="chain" id="PRO_5012012895" evidence="1">
    <location>
        <begin position="27"/>
        <end position="374"/>
    </location>
</feature>
<dbReference type="OMA" id="NVCNAGM"/>
<dbReference type="CDD" id="cd00118">
    <property type="entry name" value="LysM"/>
    <property type="match status" value="2"/>
</dbReference>
<comment type="caution">
    <text evidence="3">The sequence shown here is derived from an EMBL/GenBank/DDBJ whole genome shotgun (WGS) entry which is preliminary data.</text>
</comment>
<dbReference type="PANTHER" id="PTHR33734">
    <property type="entry name" value="LYSM DOMAIN-CONTAINING GPI-ANCHORED PROTEIN 2"/>
    <property type="match status" value="1"/>
</dbReference>
<gene>
    <name evidence="3" type="ORF">BVC80_8767g7</name>
</gene>
<feature type="domain" description="LysM" evidence="2">
    <location>
        <begin position="111"/>
        <end position="158"/>
    </location>
</feature>
<organism evidence="3 4">
    <name type="scientific">Macleaya cordata</name>
    <name type="common">Five-seeded plume-poppy</name>
    <name type="synonym">Bocconia cordata</name>
    <dbReference type="NCBI Taxonomy" id="56857"/>
    <lineage>
        <taxon>Eukaryota</taxon>
        <taxon>Viridiplantae</taxon>
        <taxon>Streptophyta</taxon>
        <taxon>Embryophyta</taxon>
        <taxon>Tracheophyta</taxon>
        <taxon>Spermatophyta</taxon>
        <taxon>Magnoliopsida</taxon>
        <taxon>Ranunculales</taxon>
        <taxon>Papaveraceae</taxon>
        <taxon>Papaveroideae</taxon>
        <taxon>Macleaya</taxon>
    </lineage>
</organism>
<dbReference type="PANTHER" id="PTHR33734:SF11">
    <property type="entry name" value="LYSM DOMAIN-CONTAINING GPI-ANCHORED PROTEIN 2"/>
    <property type="match status" value="1"/>
</dbReference>
<keyword evidence="1" id="KW-0732">Signal</keyword>
<dbReference type="InterPro" id="IPR018392">
    <property type="entry name" value="LysM"/>
</dbReference>
<dbReference type="InParanoid" id="A0A200QNH9"/>
<evidence type="ECO:0000313" key="3">
    <source>
        <dbReference type="EMBL" id="OVA11972.1"/>
    </source>
</evidence>
<feature type="signal peptide" evidence="1">
    <location>
        <begin position="1"/>
        <end position="26"/>
    </location>
</feature>
<evidence type="ECO:0000313" key="4">
    <source>
        <dbReference type="Proteomes" id="UP000195402"/>
    </source>
</evidence>
<proteinExistence type="predicted"/>
<evidence type="ECO:0000256" key="1">
    <source>
        <dbReference type="SAM" id="SignalP"/>
    </source>
</evidence>
<dbReference type="OrthoDB" id="2107166at2759"/>
<dbReference type="Proteomes" id="UP000195402">
    <property type="component" value="Unassembled WGS sequence"/>
</dbReference>
<dbReference type="EMBL" id="MVGT01001452">
    <property type="protein sequence ID" value="OVA11972.1"/>
    <property type="molecule type" value="Genomic_DNA"/>
</dbReference>
<dbReference type="STRING" id="56857.A0A200QNH9"/>
<dbReference type="AlphaFoldDB" id="A0A200QNH9"/>
<name>A0A200QNH9_MACCD</name>
<protein>
    <submittedName>
        <fullName evidence="3">Peptidoglycan-binding lysin domain</fullName>
    </submittedName>
</protein>
<dbReference type="SMART" id="SM00257">
    <property type="entry name" value="LysM"/>
    <property type="match status" value="2"/>
</dbReference>
<dbReference type="Gene3D" id="3.10.350.10">
    <property type="entry name" value="LysM domain"/>
    <property type="match status" value="2"/>
</dbReference>
<accession>A0A200QNH9</accession>
<reference evidence="3 4" key="1">
    <citation type="journal article" date="2017" name="Mol. Plant">
        <title>The Genome of Medicinal Plant Macleaya cordata Provides New Insights into Benzylisoquinoline Alkaloids Metabolism.</title>
        <authorList>
            <person name="Liu X."/>
            <person name="Liu Y."/>
            <person name="Huang P."/>
            <person name="Ma Y."/>
            <person name="Qing Z."/>
            <person name="Tang Q."/>
            <person name="Cao H."/>
            <person name="Cheng P."/>
            <person name="Zheng Y."/>
            <person name="Yuan Z."/>
            <person name="Zhou Y."/>
            <person name="Liu J."/>
            <person name="Tang Z."/>
            <person name="Zhuo Y."/>
            <person name="Zhang Y."/>
            <person name="Yu L."/>
            <person name="Huang J."/>
            <person name="Yang P."/>
            <person name="Peng Q."/>
            <person name="Zhang J."/>
            <person name="Jiang W."/>
            <person name="Zhang Z."/>
            <person name="Lin K."/>
            <person name="Ro D.K."/>
            <person name="Chen X."/>
            <person name="Xiong X."/>
            <person name="Shang Y."/>
            <person name="Huang S."/>
            <person name="Zeng J."/>
        </authorList>
    </citation>
    <scope>NUCLEOTIDE SEQUENCE [LARGE SCALE GENOMIC DNA]</scope>
    <source>
        <strain evidence="4">cv. BLH2017</strain>
        <tissue evidence="3">Root</tissue>
    </source>
</reference>
<dbReference type="PROSITE" id="PS51782">
    <property type="entry name" value="LYSM"/>
    <property type="match status" value="2"/>
</dbReference>
<dbReference type="InterPro" id="IPR036779">
    <property type="entry name" value="LysM_dom_sf"/>
</dbReference>